<name>A0ACD5ZWT0_AVESA</name>
<dbReference type="EnsemblPlants" id="AVESA.00010b.r2.7CG0684200.1">
    <property type="protein sequence ID" value="AVESA.00010b.r2.7CG0684200.1.CDS"/>
    <property type="gene ID" value="AVESA.00010b.r2.7CG0684200"/>
</dbReference>
<keyword evidence="2" id="KW-1185">Reference proteome</keyword>
<proteinExistence type="predicted"/>
<protein>
    <submittedName>
        <fullName evidence="1">Uncharacterized protein</fullName>
    </submittedName>
</protein>
<organism evidence="1 2">
    <name type="scientific">Avena sativa</name>
    <name type="common">Oat</name>
    <dbReference type="NCBI Taxonomy" id="4498"/>
    <lineage>
        <taxon>Eukaryota</taxon>
        <taxon>Viridiplantae</taxon>
        <taxon>Streptophyta</taxon>
        <taxon>Embryophyta</taxon>
        <taxon>Tracheophyta</taxon>
        <taxon>Spermatophyta</taxon>
        <taxon>Magnoliopsida</taxon>
        <taxon>Liliopsida</taxon>
        <taxon>Poales</taxon>
        <taxon>Poaceae</taxon>
        <taxon>BOP clade</taxon>
        <taxon>Pooideae</taxon>
        <taxon>Poodae</taxon>
        <taxon>Poeae</taxon>
        <taxon>Poeae Chloroplast Group 1 (Aveneae type)</taxon>
        <taxon>Aveninae</taxon>
        <taxon>Avena</taxon>
    </lineage>
</organism>
<reference evidence="1" key="1">
    <citation type="submission" date="2021-05" db="EMBL/GenBank/DDBJ databases">
        <authorList>
            <person name="Scholz U."/>
            <person name="Mascher M."/>
            <person name="Fiebig A."/>
        </authorList>
    </citation>
    <scope>NUCLEOTIDE SEQUENCE [LARGE SCALE GENOMIC DNA]</scope>
</reference>
<dbReference type="Proteomes" id="UP001732700">
    <property type="component" value="Chromosome 7C"/>
</dbReference>
<evidence type="ECO:0000313" key="1">
    <source>
        <dbReference type="EnsemblPlants" id="AVESA.00010b.r2.7CG0684200.1.CDS"/>
    </source>
</evidence>
<reference evidence="1" key="2">
    <citation type="submission" date="2025-09" db="UniProtKB">
        <authorList>
            <consortium name="EnsemblPlants"/>
        </authorList>
    </citation>
    <scope>IDENTIFICATION</scope>
</reference>
<sequence length="336" mass="38198">MGKRANKERDRRRRRLAPAPHAPFPPPPNGMSPVDFVRWLGHCGVISVLFETPSGFAILHYSGVKLFLPKAVEDIWSEFITMSTAHNVIFFKEFKIFKDKACAIKSNGVCSELTKMIKSSLQPVQKLAVGKQEYKDIIEANLGIHCLFDEAVLELMWGLKNLIKDLVPEETLELSDEDRLQISRGMKSVLDRYDFEVDANLVNSDIIGMSSSLYECDLFEDERAPALKYGSEQLQKVSGFDSKNWNGLKLATALTLICCPEDTVVTGDSEEMLSNTEAEQLLADAHRYEDKFHKYSEIYRDMVWVQGLKRRALELLGSMVKEARQDGKLHQWSMVE</sequence>
<accession>A0ACD5ZWT0</accession>
<evidence type="ECO:0000313" key="2">
    <source>
        <dbReference type="Proteomes" id="UP001732700"/>
    </source>
</evidence>